<evidence type="ECO:0000256" key="4">
    <source>
        <dbReference type="ARBA" id="ARBA00023239"/>
    </source>
</evidence>
<comment type="cofactor">
    <cofactor evidence="1">
        <name>pyridoxal 5'-phosphate</name>
        <dbReference type="ChEBI" id="CHEBI:597326"/>
    </cofactor>
</comment>
<sequence>MTRPLRSLSLDDLRRRTSMKWQTYGADVLPLWVAEMDAPIAPAVQQALTEAISTGDTGYPMLEPYAEAFAQFATDRWAWTPDAATTRVVSDVMGGAVEALRLVAPPGSVVVLSPPVYPPFYGFLQAAGWEVREAPLGSDGRLDLVAVADALPGAAAYFLCSPQNPTGVVHTAEELAAVAQLADRHGVRVVVDEVHAPLTHPGETFVPYLAVPGTDDAFVLTSSSKGWHLAGMKAALLIGGAATSEDLARLPWVADHGASHLGVLAHTAALRDGRDWLDALLVDLVENRELLADLLAEHLPAVRYAAPRATYLAWLDCRDLAPEVARAPGAWFLEHAKVALNEGADFGAGGAGHVRLNLATTPGILERAVAQMAHSVGRAGSRPRDV</sequence>
<dbReference type="InterPro" id="IPR004839">
    <property type="entry name" value="Aminotransferase_I/II_large"/>
</dbReference>
<keyword evidence="8" id="KW-1185">Reference proteome</keyword>
<dbReference type="EC" id="4.4.1.13" evidence="2"/>
<dbReference type="Gene3D" id="3.90.1150.10">
    <property type="entry name" value="Aspartate Aminotransferase, domain 1"/>
    <property type="match status" value="1"/>
</dbReference>
<dbReference type="EMBL" id="JAUSQM010000001">
    <property type="protein sequence ID" value="MDP9820561.1"/>
    <property type="molecule type" value="Genomic_DNA"/>
</dbReference>
<dbReference type="Pfam" id="PF00155">
    <property type="entry name" value="Aminotran_1_2"/>
    <property type="match status" value="1"/>
</dbReference>
<dbReference type="GO" id="GO:0047804">
    <property type="term" value="F:cysteine-S-conjugate beta-lyase activity"/>
    <property type="evidence" value="ECO:0007669"/>
    <property type="project" value="UniProtKB-EC"/>
</dbReference>
<proteinExistence type="inferred from homology"/>
<dbReference type="Proteomes" id="UP001240447">
    <property type="component" value="Unassembled WGS sequence"/>
</dbReference>
<evidence type="ECO:0000313" key="8">
    <source>
        <dbReference type="Proteomes" id="UP001240447"/>
    </source>
</evidence>
<feature type="domain" description="Aminotransferase class I/classII large" evidence="6">
    <location>
        <begin position="41"/>
        <end position="370"/>
    </location>
</feature>
<evidence type="ECO:0000313" key="7">
    <source>
        <dbReference type="EMBL" id="MDP9820561.1"/>
    </source>
</evidence>
<comment type="similarity">
    <text evidence="5">Belongs to the class-II pyridoxal-phosphate-dependent aminotransferase family. MalY/PatB cystathionine beta-lyase subfamily.</text>
</comment>
<name>A0ABT9NJN0_9ACTN</name>
<dbReference type="PANTHER" id="PTHR43525:SF2">
    <property type="entry name" value="CYSTATHIONINE BETA-LYASE-RELATED"/>
    <property type="match status" value="1"/>
</dbReference>
<dbReference type="PANTHER" id="PTHR43525">
    <property type="entry name" value="PROTEIN MALY"/>
    <property type="match status" value="1"/>
</dbReference>
<dbReference type="SUPFAM" id="SSF53383">
    <property type="entry name" value="PLP-dependent transferases"/>
    <property type="match status" value="1"/>
</dbReference>
<dbReference type="Gene3D" id="3.40.640.10">
    <property type="entry name" value="Type I PLP-dependent aspartate aminotransferase-like (Major domain)"/>
    <property type="match status" value="1"/>
</dbReference>
<dbReference type="InterPro" id="IPR015424">
    <property type="entry name" value="PyrdxlP-dep_Trfase"/>
</dbReference>
<gene>
    <name evidence="7" type="ORF">J2S59_000370</name>
</gene>
<organism evidence="7 8">
    <name type="scientific">Nocardioides massiliensis</name>
    <dbReference type="NCBI Taxonomy" id="1325935"/>
    <lineage>
        <taxon>Bacteria</taxon>
        <taxon>Bacillati</taxon>
        <taxon>Actinomycetota</taxon>
        <taxon>Actinomycetes</taxon>
        <taxon>Propionibacteriales</taxon>
        <taxon>Nocardioidaceae</taxon>
        <taxon>Nocardioides</taxon>
    </lineage>
</organism>
<evidence type="ECO:0000256" key="3">
    <source>
        <dbReference type="ARBA" id="ARBA00022898"/>
    </source>
</evidence>
<evidence type="ECO:0000256" key="1">
    <source>
        <dbReference type="ARBA" id="ARBA00001933"/>
    </source>
</evidence>
<dbReference type="RefSeq" id="WP_306824751.1">
    <property type="nucleotide sequence ID" value="NZ_JAUSQM010000001.1"/>
</dbReference>
<evidence type="ECO:0000259" key="6">
    <source>
        <dbReference type="Pfam" id="PF00155"/>
    </source>
</evidence>
<protein>
    <recommendedName>
        <fullName evidence="2">cysteine-S-conjugate beta-lyase</fullName>
        <ecNumber evidence="2">4.4.1.13</ecNumber>
    </recommendedName>
</protein>
<accession>A0ABT9NJN0</accession>
<keyword evidence="3" id="KW-0663">Pyridoxal phosphate</keyword>
<evidence type="ECO:0000256" key="2">
    <source>
        <dbReference type="ARBA" id="ARBA00012224"/>
    </source>
</evidence>
<reference evidence="7 8" key="1">
    <citation type="submission" date="2023-07" db="EMBL/GenBank/DDBJ databases">
        <title>Sequencing the genomes of 1000 actinobacteria strains.</title>
        <authorList>
            <person name="Klenk H.-P."/>
        </authorList>
    </citation>
    <scope>NUCLEOTIDE SEQUENCE [LARGE SCALE GENOMIC DNA]</scope>
    <source>
        <strain evidence="7 8">GD13</strain>
    </source>
</reference>
<dbReference type="InterPro" id="IPR015421">
    <property type="entry name" value="PyrdxlP-dep_Trfase_major"/>
</dbReference>
<dbReference type="CDD" id="cd00609">
    <property type="entry name" value="AAT_like"/>
    <property type="match status" value="1"/>
</dbReference>
<dbReference type="InterPro" id="IPR015422">
    <property type="entry name" value="PyrdxlP-dep_Trfase_small"/>
</dbReference>
<evidence type="ECO:0000256" key="5">
    <source>
        <dbReference type="ARBA" id="ARBA00037974"/>
    </source>
</evidence>
<comment type="caution">
    <text evidence="7">The sequence shown here is derived from an EMBL/GenBank/DDBJ whole genome shotgun (WGS) entry which is preliminary data.</text>
</comment>
<keyword evidence="4 7" id="KW-0456">Lyase</keyword>
<dbReference type="InterPro" id="IPR051798">
    <property type="entry name" value="Class-II_PLP-Dep_Aminotrans"/>
</dbReference>